<dbReference type="PANTHER" id="PTHR47915:SF1">
    <property type="entry name" value="SI:DKEY-19B23.7"/>
    <property type="match status" value="1"/>
</dbReference>
<dbReference type="AlphaFoldDB" id="A0A2J7ZNE3"/>
<evidence type="ECO:0000313" key="3">
    <source>
        <dbReference type="Proteomes" id="UP000236333"/>
    </source>
</evidence>
<protein>
    <submittedName>
        <fullName evidence="2">Uncharacterized protein</fullName>
    </submittedName>
</protein>
<reference evidence="2 3" key="1">
    <citation type="journal article" date="2017" name="Mol. Biol. Evol.">
        <title>The 4-celled Tetrabaena socialis nuclear genome reveals the essential components for genetic control of cell number at the origin of multicellularity in the volvocine lineage.</title>
        <authorList>
            <person name="Featherston J."/>
            <person name="Arakaki Y."/>
            <person name="Hanschen E.R."/>
            <person name="Ferris P.J."/>
            <person name="Michod R.E."/>
            <person name="Olson B.J.S.C."/>
            <person name="Nozaki H."/>
            <person name="Durand P.M."/>
        </authorList>
    </citation>
    <scope>NUCLEOTIDE SEQUENCE [LARGE SCALE GENOMIC DNA]</scope>
    <source>
        <strain evidence="2 3">NIES-571</strain>
    </source>
</reference>
<gene>
    <name evidence="2" type="ORF">TSOC_012292</name>
</gene>
<feature type="compositionally biased region" description="Low complexity" evidence="1">
    <location>
        <begin position="165"/>
        <end position="182"/>
    </location>
</feature>
<organism evidence="2 3">
    <name type="scientific">Tetrabaena socialis</name>
    <dbReference type="NCBI Taxonomy" id="47790"/>
    <lineage>
        <taxon>Eukaryota</taxon>
        <taxon>Viridiplantae</taxon>
        <taxon>Chlorophyta</taxon>
        <taxon>core chlorophytes</taxon>
        <taxon>Chlorophyceae</taxon>
        <taxon>CS clade</taxon>
        <taxon>Chlamydomonadales</taxon>
        <taxon>Tetrabaenaceae</taxon>
        <taxon>Tetrabaena</taxon>
    </lineage>
</organism>
<evidence type="ECO:0000256" key="1">
    <source>
        <dbReference type="SAM" id="MobiDB-lite"/>
    </source>
</evidence>
<keyword evidence="3" id="KW-1185">Reference proteome</keyword>
<dbReference type="EMBL" id="PGGS01000792">
    <property type="protein sequence ID" value="PNH01793.1"/>
    <property type="molecule type" value="Genomic_DNA"/>
</dbReference>
<evidence type="ECO:0000313" key="2">
    <source>
        <dbReference type="EMBL" id="PNH01793.1"/>
    </source>
</evidence>
<dbReference type="PANTHER" id="PTHR47915">
    <property type="entry name" value="SI:DKEY-19B23.7"/>
    <property type="match status" value="1"/>
</dbReference>
<proteinExistence type="predicted"/>
<name>A0A2J7ZNE3_9CHLO</name>
<sequence length="182" mass="19792">MSTVNRGPLDQFYKDCLRVGCLKASPHSSPVTTEALPCPALGLPGTPSRASPPPPFPPYTHTPPQCFTHFQLYLKGREELVVTIYTGSQVSSPRTLPTFRAINAGYSRWYMPSGCAAGSIASFLRELLLSSCQRPDLVQQDFQECVSMHFQLMPRLTPLTPGTSAAAQAQAANGTGQQQQQH</sequence>
<accession>A0A2J7ZNE3</accession>
<dbReference type="OrthoDB" id="239865at2759"/>
<feature type="region of interest" description="Disordered" evidence="1">
    <location>
        <begin position="161"/>
        <end position="182"/>
    </location>
</feature>
<dbReference type="Proteomes" id="UP000236333">
    <property type="component" value="Unassembled WGS sequence"/>
</dbReference>
<comment type="caution">
    <text evidence="2">The sequence shown here is derived from an EMBL/GenBank/DDBJ whole genome shotgun (WGS) entry which is preliminary data.</text>
</comment>